<evidence type="ECO:0000256" key="4">
    <source>
        <dbReference type="ARBA" id="ARBA00022553"/>
    </source>
</evidence>
<keyword evidence="3" id="KW-1003">Cell membrane</keyword>
<evidence type="ECO:0000256" key="9">
    <source>
        <dbReference type="ARBA" id="ARBA00022777"/>
    </source>
</evidence>
<dbReference type="InterPro" id="IPR003353">
    <property type="entry name" value="PTS_IIB_fruc"/>
</dbReference>
<dbReference type="GO" id="GO:0009401">
    <property type="term" value="P:phosphoenolpyruvate-dependent sugar phosphotransferase system"/>
    <property type="evidence" value="ECO:0007669"/>
    <property type="project" value="UniProtKB-KW"/>
</dbReference>
<dbReference type="InterPro" id="IPR002178">
    <property type="entry name" value="PTS_EIIA_type-2_dom"/>
</dbReference>
<keyword evidence="8 13" id="KW-0812">Transmembrane</keyword>
<dbReference type="InterPro" id="IPR016152">
    <property type="entry name" value="PTrfase/Anion_transptr"/>
</dbReference>
<dbReference type="InterPro" id="IPR050864">
    <property type="entry name" value="Bacterial_PTS_Sugar_Transport"/>
</dbReference>
<dbReference type="GO" id="GO:0090563">
    <property type="term" value="F:protein-phosphocysteine-sugar phosphotransferase activity"/>
    <property type="evidence" value="ECO:0007669"/>
    <property type="project" value="TreeGrafter"/>
</dbReference>
<feature type="transmembrane region" description="Helical" evidence="13">
    <location>
        <begin position="523"/>
        <end position="541"/>
    </location>
</feature>
<dbReference type="SUPFAM" id="SSF55804">
    <property type="entry name" value="Phoshotransferase/anion transport protein"/>
    <property type="match status" value="1"/>
</dbReference>
<sequence>MDKKILNKNNIFINLDLNTQAEVFEYIANKAYELKYTSNEKALIKGFKQREKQSTTGFEDGFAIPHARIKEITQPSIFYIKLKNKIDWKSLDGKGTNVILALLIPDTPSGEEHLKMLSSLAVKIMDEEIKKELQNPKSSLDVLNILLKENNEKEQTKLKSKVKVVGITACVTGIAHTYMAEEKLLKAGAEMGYQIRIETQGSKGVGNKLTYKEIEEADVIILATDISVEMDRFVGKKIFATKVVDAIKDPKKLIDKSIKDGKIYESNNTEGFNNQKGKKAATNDSPLNHILAGISYMIPMIVLGGICLAFSLGLAKAIWGPESGTAGPNGEYKWGILAILDSIGGAAFTLMIPVLAGFIANSIAGRAAIAPAMVGAFIGNDTSKLASWIPGMDAVATPMGFIGAIIAGLVVGYYVRWVNNWKVPKSLAPAMPIFFIPLTAGILISLIFIYILGAPIGYVMSQVQAGIEKAYNSGNIGILVGLGLGIILGAMAGFDMGGPVNKIAFITCSALITAGVQQPMGAMSAAIPVAPLGMGLSTILFKRFYSEEERGMGIAAIIMGTIGISEGAIPFAIRDPKRAIICNVLGSAVAGGIAGAFMITDAAAHGGPIVAILGAVPYGPMTLYYFIAVICGVAVTTSLYGIWQMKDAGAYGSVKEAHVINLETLKLEKHEKILQIKEEMKKLKENNGTEKEINILKNEIEKVNEQYKINVNIAKKDFMNINKKEKEFIKNSSLKKDIKFISEKYNSEIKTLKEKSLSKKEKADLSKIEFKDFKQKLNSEILKIKELKENEIKNCNIDLRKKYREEYKNRI</sequence>
<feature type="transmembrane region" description="Helical" evidence="13">
    <location>
        <begin position="580"/>
        <end position="603"/>
    </location>
</feature>
<dbReference type="SUPFAM" id="SSF52794">
    <property type="entry name" value="PTS system IIB component-like"/>
    <property type="match status" value="1"/>
</dbReference>
<dbReference type="GO" id="GO:0005886">
    <property type="term" value="C:plasma membrane"/>
    <property type="evidence" value="ECO:0007669"/>
    <property type="project" value="UniProtKB-SubCell"/>
</dbReference>
<feature type="transmembrane region" description="Helical" evidence="13">
    <location>
        <begin position="553"/>
        <end position="573"/>
    </location>
</feature>
<feature type="transmembrane region" description="Helical" evidence="13">
    <location>
        <begin position="394"/>
        <end position="415"/>
    </location>
</feature>
<dbReference type="InterPro" id="IPR004715">
    <property type="entry name" value="PTS_IIA_fruc"/>
</dbReference>
<keyword evidence="6" id="KW-0808">Transferase</keyword>
<evidence type="ECO:0000256" key="1">
    <source>
        <dbReference type="ARBA" id="ARBA00004429"/>
    </source>
</evidence>
<dbReference type="PANTHER" id="PTHR30505:SF0">
    <property type="entry name" value="FRUCTOSE-LIKE PTS SYSTEM EIIBC COMPONENT-RELATED"/>
    <property type="match status" value="1"/>
</dbReference>
<dbReference type="PROSITE" id="PS51099">
    <property type="entry name" value="PTS_EIIB_TYPE_2"/>
    <property type="match status" value="1"/>
</dbReference>
<dbReference type="GO" id="GO:0022877">
    <property type="term" value="F:protein-N(PI)-phosphohistidine-fructose phosphotransferase system transporter activity"/>
    <property type="evidence" value="ECO:0007669"/>
    <property type="project" value="InterPro"/>
</dbReference>
<dbReference type="InterPro" id="IPR013011">
    <property type="entry name" value="PTS_EIIB_2"/>
</dbReference>
<feature type="domain" description="PTS EIIB type-2" evidence="15">
    <location>
        <begin position="162"/>
        <end position="259"/>
    </location>
</feature>
<evidence type="ECO:0000256" key="10">
    <source>
        <dbReference type="ARBA" id="ARBA00022989"/>
    </source>
</evidence>
<evidence type="ECO:0000256" key="3">
    <source>
        <dbReference type="ARBA" id="ARBA00022475"/>
    </source>
</evidence>
<keyword evidence="11 13" id="KW-0472">Membrane</keyword>
<feature type="domain" description="PTS EIIA type-2" evidence="14">
    <location>
        <begin position="4"/>
        <end position="149"/>
    </location>
</feature>
<evidence type="ECO:0000256" key="8">
    <source>
        <dbReference type="ARBA" id="ARBA00022692"/>
    </source>
</evidence>
<dbReference type="InterPro" id="IPR003352">
    <property type="entry name" value="PTS_EIIC"/>
</dbReference>
<dbReference type="GO" id="GO:0005351">
    <property type="term" value="F:carbohydrate:proton symporter activity"/>
    <property type="evidence" value="ECO:0007669"/>
    <property type="project" value="InterPro"/>
</dbReference>
<keyword evidence="5" id="KW-0762">Sugar transport</keyword>
<dbReference type="InterPro" id="IPR013014">
    <property type="entry name" value="PTS_EIIC_2"/>
</dbReference>
<dbReference type="EMBL" id="CP023173">
    <property type="protein sequence ID" value="ASZ09414.1"/>
    <property type="molecule type" value="Genomic_DNA"/>
</dbReference>
<keyword evidence="12" id="KW-0175">Coiled coil</keyword>
<dbReference type="Pfam" id="PF02302">
    <property type="entry name" value="PTS_IIB"/>
    <property type="match status" value="1"/>
</dbReference>
<feature type="transmembrane region" description="Helical" evidence="13">
    <location>
        <begin position="623"/>
        <end position="643"/>
    </location>
</feature>
<keyword evidence="18" id="KW-1185">Reference proteome</keyword>
<dbReference type="RefSeq" id="WP_027875516.1">
    <property type="nucleotide sequence ID" value="NZ_CP023173.1"/>
</dbReference>
<evidence type="ECO:0000256" key="13">
    <source>
        <dbReference type="SAM" id="Phobius"/>
    </source>
</evidence>
<feature type="transmembrane region" description="Helical" evidence="13">
    <location>
        <begin position="427"/>
        <end position="453"/>
    </location>
</feature>
<dbReference type="InterPro" id="IPR036095">
    <property type="entry name" value="PTS_EIIB-like_sf"/>
</dbReference>
<comment type="subcellular location">
    <subcellularLocation>
        <location evidence="1">Cell inner membrane</location>
        <topology evidence="1">Multi-pass membrane protein</topology>
    </subcellularLocation>
</comment>
<evidence type="ECO:0000313" key="17">
    <source>
        <dbReference type="EMBL" id="ASZ09414.1"/>
    </source>
</evidence>
<evidence type="ECO:0000256" key="12">
    <source>
        <dbReference type="SAM" id="Coils"/>
    </source>
</evidence>
<dbReference type="Gene3D" id="3.40.50.2300">
    <property type="match status" value="1"/>
</dbReference>
<dbReference type="NCBIfam" id="TIGR00848">
    <property type="entry name" value="fruA"/>
    <property type="match status" value="1"/>
</dbReference>
<evidence type="ECO:0000256" key="7">
    <source>
        <dbReference type="ARBA" id="ARBA00022683"/>
    </source>
</evidence>
<dbReference type="CDD" id="cd05569">
    <property type="entry name" value="PTS_IIB_fructose"/>
    <property type="match status" value="1"/>
</dbReference>
<dbReference type="Proteomes" id="UP000232229">
    <property type="component" value="Chromosome"/>
</dbReference>
<organism evidence="17 18">
    <name type="scientific">Mesoplasma chauliocola</name>
    <dbReference type="NCBI Taxonomy" id="216427"/>
    <lineage>
        <taxon>Bacteria</taxon>
        <taxon>Bacillati</taxon>
        <taxon>Mycoplasmatota</taxon>
        <taxon>Mollicutes</taxon>
        <taxon>Entomoplasmatales</taxon>
        <taxon>Entomoplasmataceae</taxon>
        <taxon>Mesoplasma</taxon>
    </lineage>
</organism>
<dbReference type="Pfam" id="PF00359">
    <property type="entry name" value="PTS_EIIA_2"/>
    <property type="match status" value="1"/>
</dbReference>
<dbReference type="Pfam" id="PF02378">
    <property type="entry name" value="PTS_EIIC"/>
    <property type="match status" value="1"/>
</dbReference>
<dbReference type="KEGG" id="mchc:CK556_03620"/>
<reference evidence="17 18" key="1">
    <citation type="submission" date="2017-08" db="EMBL/GenBank/DDBJ databases">
        <title>Complete Genome Sequence of Mesoplasma chauliocola.</title>
        <authorList>
            <person name="Knight T.F.Jr."/>
            <person name="Citino T."/>
        </authorList>
    </citation>
    <scope>NUCLEOTIDE SEQUENCE [LARGE SCALE GENOMIC DNA]</scope>
    <source>
        <strain evidence="17 18">CHPA-2</strain>
    </source>
</reference>
<dbReference type="InterPro" id="IPR006327">
    <property type="entry name" value="PTS_IIC_fruc"/>
</dbReference>
<dbReference type="PROSITE" id="PS51104">
    <property type="entry name" value="PTS_EIIC_TYPE_2"/>
    <property type="match status" value="1"/>
</dbReference>
<feature type="domain" description="PTS EIIC type-2" evidence="16">
    <location>
        <begin position="286"/>
        <end position="643"/>
    </location>
</feature>
<proteinExistence type="predicted"/>
<evidence type="ECO:0000256" key="2">
    <source>
        <dbReference type="ARBA" id="ARBA00022448"/>
    </source>
</evidence>
<feature type="transmembrane region" description="Helical" evidence="13">
    <location>
        <begin position="290"/>
        <end position="314"/>
    </location>
</feature>
<keyword evidence="2" id="KW-0813">Transport</keyword>
<keyword evidence="7" id="KW-0598">Phosphotransferase system</keyword>
<keyword evidence="4" id="KW-0597">Phosphoprotein</keyword>
<accession>A0A249SP18</accession>
<evidence type="ECO:0000256" key="6">
    <source>
        <dbReference type="ARBA" id="ARBA00022679"/>
    </source>
</evidence>
<dbReference type="NCBIfam" id="TIGR00829">
    <property type="entry name" value="FRU"/>
    <property type="match status" value="1"/>
</dbReference>
<keyword evidence="9" id="KW-0418">Kinase</keyword>
<feature type="coiled-coil region" evidence="12">
    <location>
        <begin position="666"/>
        <end position="717"/>
    </location>
</feature>
<feature type="transmembrane region" description="Helical" evidence="13">
    <location>
        <begin position="474"/>
        <end position="494"/>
    </location>
</feature>
<evidence type="ECO:0000256" key="11">
    <source>
        <dbReference type="ARBA" id="ARBA00023136"/>
    </source>
</evidence>
<name>A0A249SP18_9MOLU</name>
<dbReference type="PANTHER" id="PTHR30505">
    <property type="entry name" value="FRUCTOSE-LIKE PERMEASE"/>
    <property type="match status" value="1"/>
</dbReference>
<dbReference type="PROSITE" id="PS51094">
    <property type="entry name" value="PTS_EIIA_TYPE_2"/>
    <property type="match status" value="1"/>
</dbReference>
<dbReference type="GO" id="GO:0016301">
    <property type="term" value="F:kinase activity"/>
    <property type="evidence" value="ECO:0007669"/>
    <property type="project" value="UniProtKB-KW"/>
</dbReference>
<keyword evidence="10 13" id="KW-1133">Transmembrane helix</keyword>
<evidence type="ECO:0000256" key="5">
    <source>
        <dbReference type="ARBA" id="ARBA00022597"/>
    </source>
</evidence>
<evidence type="ECO:0000313" key="18">
    <source>
        <dbReference type="Proteomes" id="UP000232229"/>
    </source>
</evidence>
<dbReference type="InterPro" id="IPR003501">
    <property type="entry name" value="PTS_EIIB_2/3"/>
</dbReference>
<protein>
    <submittedName>
        <fullName evidence="17">PTS fructose transporter subunit IIB</fullName>
    </submittedName>
</protein>
<dbReference type="CDD" id="cd00211">
    <property type="entry name" value="PTS_IIA_fru"/>
    <property type="match status" value="1"/>
</dbReference>
<gene>
    <name evidence="17" type="ORF">CK556_03620</name>
</gene>
<evidence type="ECO:0000259" key="16">
    <source>
        <dbReference type="PROSITE" id="PS51104"/>
    </source>
</evidence>
<dbReference type="AlphaFoldDB" id="A0A249SP18"/>
<feature type="transmembrane region" description="Helical" evidence="13">
    <location>
        <begin position="334"/>
        <end position="359"/>
    </location>
</feature>
<evidence type="ECO:0000259" key="14">
    <source>
        <dbReference type="PROSITE" id="PS51094"/>
    </source>
</evidence>
<dbReference type="STRING" id="1336232.GCA_000518825_01098"/>
<evidence type="ECO:0000259" key="15">
    <source>
        <dbReference type="PROSITE" id="PS51099"/>
    </source>
</evidence>
<dbReference type="Gene3D" id="3.40.930.10">
    <property type="entry name" value="Mannitol-specific EII, Chain A"/>
    <property type="match status" value="1"/>
</dbReference>
<dbReference type="NCBIfam" id="TIGR01427">
    <property type="entry name" value="PTS_IIC_fructo"/>
    <property type="match status" value="1"/>
</dbReference>